<evidence type="ECO:0000313" key="2">
    <source>
        <dbReference type="EMBL" id="ABO88261.1"/>
    </source>
</evidence>
<evidence type="ECO:0000256" key="1">
    <source>
        <dbReference type="SAM" id="SignalP"/>
    </source>
</evidence>
<gene>
    <name evidence="2" type="ordered locus">ASA_0052</name>
</gene>
<dbReference type="HOGENOM" id="CLU_1318667_0_0_6"/>
<organism evidence="2 3">
    <name type="scientific">Aeromonas salmonicida (strain A449)</name>
    <dbReference type="NCBI Taxonomy" id="382245"/>
    <lineage>
        <taxon>Bacteria</taxon>
        <taxon>Pseudomonadati</taxon>
        <taxon>Pseudomonadota</taxon>
        <taxon>Gammaproteobacteria</taxon>
        <taxon>Aeromonadales</taxon>
        <taxon>Aeromonadaceae</taxon>
        <taxon>Aeromonas</taxon>
    </lineage>
</organism>
<accession>A4SH89</accession>
<dbReference type="EMBL" id="CP000644">
    <property type="protein sequence ID" value="ABO88261.1"/>
    <property type="molecule type" value="Genomic_DNA"/>
</dbReference>
<name>A4SH89_AERS4</name>
<evidence type="ECO:0000313" key="3">
    <source>
        <dbReference type="Proteomes" id="UP000000225"/>
    </source>
</evidence>
<protein>
    <submittedName>
        <fullName evidence="2">Uncharacterized protein</fullName>
    </submittedName>
</protein>
<keyword evidence="1" id="KW-0732">Signal</keyword>
<feature type="signal peptide" evidence="1">
    <location>
        <begin position="1"/>
        <end position="25"/>
    </location>
</feature>
<dbReference type="AlphaFoldDB" id="A4SH89"/>
<sequence length="208" mass="23381">MDPVSPMVRQSLLLLVMLTTTPFSAATETFSFQSYQQGVLRMTLISPSLDGELLLRRGEQFEPLNNIVLERLFTLRVALPCQWLTDGSILYWSLPGRPLLSVTIPAQSCVTAPSAPPPLPPVLIYGKQGKCLIDTGGNTLWRVATELAKRNRASIYQNVYAIFVTNKRAFAGEDIHRLRSRRLYCPDPALVDHIEPEHASRMFKETVR</sequence>
<dbReference type="Proteomes" id="UP000000225">
    <property type="component" value="Chromosome"/>
</dbReference>
<dbReference type="eggNOG" id="COG3170">
    <property type="taxonomic scope" value="Bacteria"/>
</dbReference>
<proteinExistence type="predicted"/>
<feature type="chain" id="PRO_5002672371" evidence="1">
    <location>
        <begin position="26"/>
        <end position="208"/>
    </location>
</feature>
<reference evidence="3" key="1">
    <citation type="journal article" date="2008" name="BMC Genomics">
        <title>The genome of Aeromonas salmonicida subsp. salmonicida A449: insights into the evolution of a fish pathogen.</title>
        <authorList>
            <person name="Reith M.E."/>
            <person name="Singh R.K."/>
            <person name="Curtis B."/>
            <person name="Boyd J.M."/>
            <person name="Bouevitch A."/>
            <person name="Kimball J."/>
            <person name="Munholland J."/>
            <person name="Murphy C."/>
            <person name="Sarty D."/>
            <person name="Williams J."/>
            <person name="Nash J.H."/>
            <person name="Johnson S.C."/>
            <person name="Brown L.L."/>
        </authorList>
    </citation>
    <scope>NUCLEOTIDE SEQUENCE [LARGE SCALE GENOMIC DNA]</scope>
    <source>
        <strain evidence="3">A449</strain>
    </source>
</reference>
<dbReference type="KEGG" id="asa:ASA_0052"/>